<dbReference type="GO" id="GO:0005829">
    <property type="term" value="C:cytosol"/>
    <property type="evidence" value="ECO:0007669"/>
    <property type="project" value="TreeGrafter"/>
</dbReference>
<dbReference type="PATRIC" id="fig|861450.3.peg.289"/>
<evidence type="ECO:0000256" key="2">
    <source>
        <dbReference type="HAMAP-Rule" id="MF_00003"/>
    </source>
</evidence>
<comment type="caution">
    <text evidence="3">The sequence shown here is derived from an EMBL/GenBank/DDBJ whole genome shotgun (WGS) entry which is preliminary data.</text>
</comment>
<sequence>MGELRIRKIQEFIKQEVSRIILQELKDPRLGFVTVTDVRITGDLREATVYVSLFGSDEEKKNTLAALAKANGFIRSEVGKRLGIRYSPQIGFKEDQSLDYGMKIEKILHTIDNGE</sequence>
<dbReference type="RefSeq" id="WP_006789289.1">
    <property type="nucleotide sequence ID" value="NZ_JH417567.1"/>
</dbReference>
<evidence type="ECO:0000313" key="3">
    <source>
        <dbReference type="EMBL" id="EHM43262.1"/>
    </source>
</evidence>
<gene>
    <name evidence="2" type="primary">rbfA</name>
    <name evidence="3" type="ORF">HMPREF0080_00305</name>
</gene>
<dbReference type="HOGENOM" id="CLU_089475_6_3_9"/>
<organism evidence="3 4">
    <name type="scientific">Anaeroglobus geminatus F0357</name>
    <dbReference type="NCBI Taxonomy" id="861450"/>
    <lineage>
        <taxon>Bacteria</taxon>
        <taxon>Bacillati</taxon>
        <taxon>Bacillota</taxon>
        <taxon>Negativicutes</taxon>
        <taxon>Veillonellales</taxon>
        <taxon>Veillonellaceae</taxon>
        <taxon>Anaeroglobus</taxon>
    </lineage>
</organism>
<dbReference type="Proteomes" id="UP000005481">
    <property type="component" value="Unassembled WGS sequence"/>
</dbReference>
<dbReference type="NCBIfam" id="TIGR00082">
    <property type="entry name" value="rbfA"/>
    <property type="match status" value="1"/>
</dbReference>
<dbReference type="PANTHER" id="PTHR33515:SF1">
    <property type="entry name" value="RIBOSOME-BINDING FACTOR A, CHLOROPLASTIC-RELATED"/>
    <property type="match status" value="1"/>
</dbReference>
<dbReference type="Gene3D" id="3.30.300.20">
    <property type="match status" value="1"/>
</dbReference>
<dbReference type="AlphaFoldDB" id="G9YF94"/>
<dbReference type="SUPFAM" id="SSF89919">
    <property type="entry name" value="Ribosome-binding factor A, RbfA"/>
    <property type="match status" value="1"/>
</dbReference>
<keyword evidence="2" id="KW-0963">Cytoplasm</keyword>
<name>G9YF94_9FIRM</name>
<comment type="subunit">
    <text evidence="2">Monomer. Binds 30S ribosomal subunits, but not 50S ribosomal subunits or 70S ribosomes.</text>
</comment>
<comment type="subcellular location">
    <subcellularLocation>
        <location evidence="2">Cytoplasm</location>
    </subcellularLocation>
</comment>
<evidence type="ECO:0000313" key="4">
    <source>
        <dbReference type="Proteomes" id="UP000005481"/>
    </source>
</evidence>
<dbReference type="GO" id="GO:0043024">
    <property type="term" value="F:ribosomal small subunit binding"/>
    <property type="evidence" value="ECO:0007669"/>
    <property type="project" value="TreeGrafter"/>
</dbReference>
<accession>G9YF94</accession>
<keyword evidence="1 2" id="KW-0690">Ribosome biogenesis</keyword>
<comment type="similarity">
    <text evidence="2">Belongs to the RbfA family.</text>
</comment>
<dbReference type="eggNOG" id="COG0858">
    <property type="taxonomic scope" value="Bacteria"/>
</dbReference>
<dbReference type="PROSITE" id="PS01319">
    <property type="entry name" value="RBFA"/>
    <property type="match status" value="1"/>
</dbReference>
<dbReference type="GO" id="GO:0030490">
    <property type="term" value="P:maturation of SSU-rRNA"/>
    <property type="evidence" value="ECO:0007669"/>
    <property type="project" value="UniProtKB-UniRule"/>
</dbReference>
<dbReference type="STRING" id="861450.HMPREF0080_00305"/>
<dbReference type="InterPro" id="IPR020053">
    <property type="entry name" value="Ribosome-bd_factorA_CS"/>
</dbReference>
<proteinExistence type="inferred from homology"/>
<comment type="function">
    <text evidence="2">One of several proteins that assist in the late maturation steps of the functional core of the 30S ribosomal subunit. Associates with free 30S ribosomal subunits (but not with 30S subunits that are part of 70S ribosomes or polysomes). Required for efficient processing of 16S rRNA. May interact with the 5'-terminal helix region of 16S rRNA.</text>
</comment>
<dbReference type="Pfam" id="PF02033">
    <property type="entry name" value="RBFA"/>
    <property type="match status" value="1"/>
</dbReference>
<evidence type="ECO:0000256" key="1">
    <source>
        <dbReference type="ARBA" id="ARBA00022517"/>
    </source>
</evidence>
<dbReference type="EMBL" id="AGCJ01000010">
    <property type="protein sequence ID" value="EHM43262.1"/>
    <property type="molecule type" value="Genomic_DNA"/>
</dbReference>
<dbReference type="PANTHER" id="PTHR33515">
    <property type="entry name" value="RIBOSOME-BINDING FACTOR A, CHLOROPLASTIC-RELATED"/>
    <property type="match status" value="1"/>
</dbReference>
<keyword evidence="4" id="KW-1185">Reference proteome</keyword>
<dbReference type="InterPro" id="IPR000238">
    <property type="entry name" value="RbfA"/>
</dbReference>
<dbReference type="InterPro" id="IPR023799">
    <property type="entry name" value="RbfA_dom_sf"/>
</dbReference>
<dbReference type="OrthoDB" id="307788at2"/>
<protein>
    <recommendedName>
        <fullName evidence="2">Ribosome-binding factor A</fullName>
    </recommendedName>
</protein>
<dbReference type="InterPro" id="IPR015946">
    <property type="entry name" value="KH_dom-like_a/b"/>
</dbReference>
<reference evidence="3 4" key="1">
    <citation type="submission" date="2011-08" db="EMBL/GenBank/DDBJ databases">
        <authorList>
            <person name="Weinstock G."/>
            <person name="Sodergren E."/>
            <person name="Clifton S."/>
            <person name="Fulton L."/>
            <person name="Fulton B."/>
            <person name="Courtney L."/>
            <person name="Fronick C."/>
            <person name="Harrison M."/>
            <person name="Strong C."/>
            <person name="Farmer C."/>
            <person name="Delahaunty K."/>
            <person name="Markovic C."/>
            <person name="Hall O."/>
            <person name="Minx P."/>
            <person name="Tomlinson C."/>
            <person name="Mitreva M."/>
            <person name="Hou S."/>
            <person name="Chen J."/>
            <person name="Wollam A."/>
            <person name="Pepin K.H."/>
            <person name="Johnson M."/>
            <person name="Bhonagiri V."/>
            <person name="Zhang X."/>
            <person name="Suruliraj S."/>
            <person name="Warren W."/>
            <person name="Chinwalla A."/>
            <person name="Mardis E.R."/>
            <person name="Wilson R.K."/>
        </authorList>
    </citation>
    <scope>NUCLEOTIDE SEQUENCE [LARGE SCALE GENOMIC DNA]</scope>
    <source>
        <strain evidence="3 4">F0357</strain>
    </source>
</reference>
<dbReference type="HAMAP" id="MF_00003">
    <property type="entry name" value="RbfA"/>
    <property type="match status" value="1"/>
</dbReference>